<accession>A0A650EMD7</accession>
<protein>
    <recommendedName>
        <fullName evidence="4">Pilus assembly protein PilO</fullName>
    </recommendedName>
</protein>
<dbReference type="EMBL" id="MN577568">
    <property type="protein sequence ID" value="QGT50308.1"/>
    <property type="molecule type" value="Genomic_DNA"/>
</dbReference>
<dbReference type="AlphaFoldDB" id="A0A650EMD7"/>
<keyword evidence="1" id="KW-0175">Coiled coil</keyword>
<name>A0A650EMD7_9HELI</name>
<feature type="transmembrane region" description="Helical" evidence="2">
    <location>
        <begin position="17"/>
        <end position="39"/>
    </location>
</feature>
<keyword evidence="2" id="KW-0472">Membrane</keyword>
<reference evidence="3" key="1">
    <citation type="journal article" date="2020" name="J. ISSAAS">
        <title>Lactobacilli and other gastrointestinal microbiota of Peromyscus leucopus, reservoir host for agents of Lyme disease and other zoonoses in North America.</title>
        <authorList>
            <person name="Milovic A."/>
            <person name="Bassam K."/>
            <person name="Shao H."/>
            <person name="Chatzistamou I."/>
            <person name="Tufts D.M."/>
            <person name="Diuk-Wasser M."/>
            <person name="Barbour A.G."/>
        </authorList>
    </citation>
    <scope>NUCLEOTIDE SEQUENCE</scope>
    <source>
        <strain evidence="3">LL4</strain>
    </source>
</reference>
<keyword evidence="2" id="KW-0812">Transmembrane</keyword>
<feature type="coiled-coil region" evidence="1">
    <location>
        <begin position="68"/>
        <end position="102"/>
    </location>
</feature>
<evidence type="ECO:0008006" key="4">
    <source>
        <dbReference type="Google" id="ProtNLM"/>
    </source>
</evidence>
<proteinExistence type="predicted"/>
<organism evidence="3">
    <name type="scientific">uncultured Helicobacter sp</name>
    <dbReference type="NCBI Taxonomy" id="175537"/>
    <lineage>
        <taxon>Bacteria</taxon>
        <taxon>Pseudomonadati</taxon>
        <taxon>Campylobacterota</taxon>
        <taxon>Epsilonproteobacteria</taxon>
        <taxon>Campylobacterales</taxon>
        <taxon>Helicobacteraceae</taxon>
        <taxon>Helicobacter</taxon>
        <taxon>environmental samples</taxon>
    </lineage>
</organism>
<keyword evidence="2" id="KW-1133">Transmembrane helix</keyword>
<evidence type="ECO:0000313" key="3">
    <source>
        <dbReference type="EMBL" id="QGT50308.1"/>
    </source>
</evidence>
<evidence type="ECO:0000256" key="1">
    <source>
        <dbReference type="SAM" id="Coils"/>
    </source>
</evidence>
<sequence length="193" mass="22279">MHTIQIFLNNKTPREKILLATASALCILFVMIDFVYLPLVEKYTALSSLYQHTFVEFTQSQDSINHSKQRSKDKIIKLESNLEKERHLYTQLLNEIHTLQGESQDNYALMKNIIKFVETQPLTLSSIKPHHATQSLQIKGAGGFSDIISLLTFIESDPYLSIDYLAFAHTPNQIDFELLLLNEHLELPQKYKQ</sequence>
<gene>
    <name evidence="3" type="ORF">Helico6505_1400</name>
</gene>
<evidence type="ECO:0000256" key="2">
    <source>
        <dbReference type="SAM" id="Phobius"/>
    </source>
</evidence>